<accession>O49993</accession>
<dbReference type="PANTHER" id="PTHR45760">
    <property type="entry name" value="FI19922P1-RELATED"/>
    <property type="match status" value="1"/>
</dbReference>
<evidence type="ECO:0000256" key="6">
    <source>
        <dbReference type="ARBA" id="ARBA00022792"/>
    </source>
</evidence>
<evidence type="ECO:0000256" key="2">
    <source>
        <dbReference type="ARBA" id="ARBA00006375"/>
    </source>
</evidence>
<keyword evidence="7" id="KW-1133">Transmembrane helix</keyword>
<name>O49993_SOLLC</name>
<dbReference type="PANTHER" id="PTHR45760:SF6">
    <property type="entry name" value="MITOCHONDRIAL SUBSTRATE CARRIER FAMILY PROTEIN"/>
    <property type="match status" value="1"/>
</dbReference>
<feature type="non-terminal residue" evidence="10">
    <location>
        <position position="138"/>
    </location>
</feature>
<keyword evidence="9" id="KW-0472">Membrane</keyword>
<dbReference type="InterPro" id="IPR018108">
    <property type="entry name" value="MCP_transmembrane"/>
</dbReference>
<dbReference type="Pfam" id="PF00153">
    <property type="entry name" value="Mito_carr"/>
    <property type="match status" value="1"/>
</dbReference>
<dbReference type="ExpressionAtlas" id="O49993">
    <property type="expression patterns" value="baseline and differential"/>
</dbReference>
<feature type="non-terminal residue" evidence="10">
    <location>
        <position position="1"/>
    </location>
</feature>
<reference evidence="10" key="1">
    <citation type="submission" date="1997-02" db="EMBL/GenBank/DDBJ databases">
        <title>Isolation and characterization of seven serine/threonine protein kinase-encoding cDNAs from tomato seedlings.</title>
        <authorList>
            <person name="Zhang S."/>
            <person name="Diener T.O."/>
        </authorList>
    </citation>
    <scope>NUCLEOTIDE SEQUENCE</scope>
</reference>
<keyword evidence="6" id="KW-0999">Mitochondrion inner membrane</keyword>
<dbReference type="InterPro" id="IPR045315">
    <property type="entry name" value="Mtm1-like"/>
</dbReference>
<dbReference type="InterPro" id="IPR023395">
    <property type="entry name" value="MCP_dom_sf"/>
</dbReference>
<dbReference type="PIR" id="T07897">
    <property type="entry name" value="T07897"/>
</dbReference>
<keyword evidence="10" id="KW-0808">Transferase</keyword>
<evidence type="ECO:0000256" key="4">
    <source>
        <dbReference type="ARBA" id="ARBA00022692"/>
    </source>
</evidence>
<keyword evidence="8" id="KW-0496">Mitochondrion</keyword>
<evidence type="ECO:0000256" key="9">
    <source>
        <dbReference type="ARBA" id="ARBA00023136"/>
    </source>
</evidence>
<evidence type="ECO:0000313" key="10">
    <source>
        <dbReference type="EMBL" id="AAB93865.1"/>
    </source>
</evidence>
<evidence type="ECO:0000256" key="8">
    <source>
        <dbReference type="ARBA" id="ARBA00023128"/>
    </source>
</evidence>
<dbReference type="GO" id="GO:1990542">
    <property type="term" value="P:mitochondrial transmembrane transport"/>
    <property type="evidence" value="ECO:0007669"/>
    <property type="project" value="InterPro"/>
</dbReference>
<comment type="subcellular location">
    <subcellularLocation>
        <location evidence="1">Mitochondrion inner membrane</location>
        <topology evidence="1">Multi-pass membrane protein</topology>
    </subcellularLocation>
</comment>
<keyword evidence="5" id="KW-0677">Repeat</keyword>
<keyword evidence="10" id="KW-0418">Kinase</keyword>
<dbReference type="AlphaFoldDB" id="O49993"/>
<dbReference type="SUPFAM" id="SSF103506">
    <property type="entry name" value="Mitochondrial carrier"/>
    <property type="match status" value="1"/>
</dbReference>
<proteinExistence type="evidence at transcript level"/>
<gene>
    <name evidence="10" type="primary">LePK7</name>
</gene>
<dbReference type="GO" id="GO:0016301">
    <property type="term" value="F:kinase activity"/>
    <property type="evidence" value="ECO:0007669"/>
    <property type="project" value="UniProtKB-KW"/>
</dbReference>
<dbReference type="Gene3D" id="1.50.40.10">
    <property type="entry name" value="Mitochondrial carrier domain"/>
    <property type="match status" value="1"/>
</dbReference>
<evidence type="ECO:0000256" key="5">
    <source>
        <dbReference type="ARBA" id="ARBA00022737"/>
    </source>
</evidence>
<protein>
    <submittedName>
        <fullName evidence="10">Protein kinase</fullName>
    </submittedName>
</protein>
<keyword evidence="3" id="KW-0813">Transport</keyword>
<keyword evidence="4" id="KW-0812">Transmembrane</keyword>
<evidence type="ECO:0000256" key="7">
    <source>
        <dbReference type="ARBA" id="ARBA00022989"/>
    </source>
</evidence>
<comment type="similarity">
    <text evidence="2">Belongs to the mitochondrial carrier (TC 2.A.29) family.</text>
</comment>
<dbReference type="GO" id="GO:0005743">
    <property type="term" value="C:mitochondrial inner membrane"/>
    <property type="evidence" value="ECO:0007669"/>
    <property type="project" value="UniProtKB-SubCell"/>
</dbReference>
<evidence type="ECO:0000256" key="3">
    <source>
        <dbReference type="ARBA" id="ARBA00022448"/>
    </source>
</evidence>
<evidence type="ECO:0000256" key="1">
    <source>
        <dbReference type="ARBA" id="ARBA00004448"/>
    </source>
</evidence>
<dbReference type="EMBL" id="U89684">
    <property type="protein sequence ID" value="AAB93865.1"/>
    <property type="molecule type" value="mRNA"/>
</dbReference>
<sequence>QGLGIHAFLSLQFAGLLLNQLVLAHNFVLFLHPHCVLLNRTIATFVKVRRKLLGMVGDEASATTVFGANFSAGFVAGILAASATCPLDVARTRRQIEVGLLSSPIFIHLNNLYKKQLTERVIIHCESFLGTHEYFAPE</sequence>
<organism evidence="10">
    <name type="scientific">Solanum lycopersicum</name>
    <name type="common">Tomato</name>
    <name type="synonym">Lycopersicon esculentum</name>
    <dbReference type="NCBI Taxonomy" id="4081"/>
    <lineage>
        <taxon>Eukaryota</taxon>
        <taxon>Viridiplantae</taxon>
        <taxon>Streptophyta</taxon>
        <taxon>Embryophyta</taxon>
        <taxon>Tracheophyta</taxon>
        <taxon>Spermatophyta</taxon>
        <taxon>Magnoliopsida</taxon>
        <taxon>eudicotyledons</taxon>
        <taxon>Gunneridae</taxon>
        <taxon>Pentapetalae</taxon>
        <taxon>asterids</taxon>
        <taxon>lamiids</taxon>
        <taxon>Solanales</taxon>
        <taxon>Solanaceae</taxon>
        <taxon>Solanoideae</taxon>
        <taxon>Solaneae</taxon>
        <taxon>Solanum</taxon>
        <taxon>Solanum subgen. Lycopersicon</taxon>
    </lineage>
</organism>